<name>A0A397I511_9GLOM</name>
<accession>A0A397I511</accession>
<dbReference type="AlphaFoldDB" id="A0A397I511"/>
<proteinExistence type="predicted"/>
<comment type="caution">
    <text evidence="2">The sequence shown here is derived from an EMBL/GenBank/DDBJ whole genome shotgun (WGS) entry which is preliminary data.</text>
</comment>
<feature type="region of interest" description="Disordered" evidence="1">
    <location>
        <begin position="1"/>
        <end position="35"/>
    </location>
</feature>
<dbReference type="EMBL" id="PQFF01000244">
    <property type="protein sequence ID" value="RHZ70771.1"/>
    <property type="molecule type" value="Genomic_DNA"/>
</dbReference>
<dbReference type="Proteomes" id="UP000266861">
    <property type="component" value="Unassembled WGS sequence"/>
</dbReference>
<evidence type="ECO:0000256" key="1">
    <source>
        <dbReference type="SAM" id="MobiDB-lite"/>
    </source>
</evidence>
<reference evidence="2 3" key="1">
    <citation type="submission" date="2018-08" db="EMBL/GenBank/DDBJ databases">
        <title>Genome and evolution of the arbuscular mycorrhizal fungus Diversispora epigaea (formerly Glomus versiforme) and its bacterial endosymbionts.</title>
        <authorList>
            <person name="Sun X."/>
            <person name="Fei Z."/>
            <person name="Harrison M."/>
        </authorList>
    </citation>
    <scope>NUCLEOTIDE SEQUENCE [LARGE SCALE GENOMIC DNA]</scope>
    <source>
        <strain evidence="2 3">IT104</strain>
    </source>
</reference>
<keyword evidence="3" id="KW-1185">Reference proteome</keyword>
<protein>
    <submittedName>
        <fullName evidence="2">Uncharacterized protein</fullName>
    </submittedName>
</protein>
<sequence>MDINNFDQQQQLQKLQPQPQQIQSKQLQSQQQSSQPILQIEMSQQFRRMAHILSEQEKARILRIRST</sequence>
<evidence type="ECO:0000313" key="3">
    <source>
        <dbReference type="Proteomes" id="UP000266861"/>
    </source>
</evidence>
<evidence type="ECO:0000313" key="2">
    <source>
        <dbReference type="EMBL" id="RHZ70771.1"/>
    </source>
</evidence>
<organism evidence="2 3">
    <name type="scientific">Diversispora epigaea</name>
    <dbReference type="NCBI Taxonomy" id="1348612"/>
    <lineage>
        <taxon>Eukaryota</taxon>
        <taxon>Fungi</taxon>
        <taxon>Fungi incertae sedis</taxon>
        <taxon>Mucoromycota</taxon>
        <taxon>Glomeromycotina</taxon>
        <taxon>Glomeromycetes</taxon>
        <taxon>Diversisporales</taxon>
        <taxon>Diversisporaceae</taxon>
        <taxon>Diversispora</taxon>
    </lineage>
</organism>
<feature type="compositionally biased region" description="Low complexity" evidence="1">
    <location>
        <begin position="8"/>
        <end position="35"/>
    </location>
</feature>
<gene>
    <name evidence="2" type="ORF">Glove_267g82</name>
</gene>